<keyword evidence="4" id="KW-0812">Transmembrane</keyword>
<keyword evidence="5" id="KW-0547">Nucleotide-binding</keyword>
<dbReference type="SUPFAM" id="SSF52540">
    <property type="entry name" value="P-loop containing nucleoside triphosphate hydrolases"/>
    <property type="match status" value="1"/>
</dbReference>
<evidence type="ECO:0000256" key="5">
    <source>
        <dbReference type="ARBA" id="ARBA00022741"/>
    </source>
</evidence>
<dbReference type="InterPro" id="IPR039421">
    <property type="entry name" value="Type_1_exporter"/>
</dbReference>
<dbReference type="GO" id="GO:0005886">
    <property type="term" value="C:plasma membrane"/>
    <property type="evidence" value="ECO:0007669"/>
    <property type="project" value="UniProtKB-SubCell"/>
</dbReference>
<keyword evidence="3" id="KW-1003">Cell membrane</keyword>
<keyword evidence="2" id="KW-0813">Transport</keyword>
<dbReference type="GO" id="GO:0005743">
    <property type="term" value="C:mitochondrial inner membrane"/>
    <property type="evidence" value="ECO:0007669"/>
    <property type="project" value="TreeGrafter"/>
</dbReference>
<dbReference type="PANTHER" id="PTHR43394">
    <property type="entry name" value="ATP-DEPENDENT PERMEASE MDL1, MITOCHONDRIAL"/>
    <property type="match status" value="1"/>
</dbReference>
<evidence type="ECO:0000256" key="1">
    <source>
        <dbReference type="ARBA" id="ARBA00004651"/>
    </source>
</evidence>
<protein>
    <recommendedName>
        <fullName evidence="9">ABC transporter domain-containing protein</fullName>
    </recommendedName>
</protein>
<dbReference type="InterPro" id="IPR003439">
    <property type="entry name" value="ABC_transporter-like_ATP-bd"/>
</dbReference>
<keyword evidence="6" id="KW-0067">ATP-binding</keyword>
<dbReference type="FunFam" id="3.40.50.300:FF:000221">
    <property type="entry name" value="Multidrug ABC transporter ATP-binding protein"/>
    <property type="match status" value="1"/>
</dbReference>
<dbReference type="Gene3D" id="3.40.50.300">
    <property type="entry name" value="P-loop containing nucleotide triphosphate hydrolases"/>
    <property type="match status" value="1"/>
</dbReference>
<evidence type="ECO:0000313" key="10">
    <source>
        <dbReference type="EMBL" id="SVD71976.1"/>
    </source>
</evidence>
<dbReference type="InterPro" id="IPR027417">
    <property type="entry name" value="P-loop_NTPase"/>
</dbReference>
<dbReference type="Pfam" id="PF00005">
    <property type="entry name" value="ABC_tran"/>
    <property type="match status" value="1"/>
</dbReference>
<evidence type="ECO:0000256" key="3">
    <source>
        <dbReference type="ARBA" id="ARBA00022475"/>
    </source>
</evidence>
<dbReference type="GO" id="GO:0016887">
    <property type="term" value="F:ATP hydrolysis activity"/>
    <property type="evidence" value="ECO:0007669"/>
    <property type="project" value="InterPro"/>
</dbReference>
<comment type="subcellular location">
    <subcellularLocation>
        <location evidence="1">Cell membrane</location>
        <topology evidence="1">Multi-pass membrane protein</topology>
    </subcellularLocation>
</comment>
<dbReference type="GO" id="GO:0005524">
    <property type="term" value="F:ATP binding"/>
    <property type="evidence" value="ECO:0007669"/>
    <property type="project" value="UniProtKB-KW"/>
</dbReference>
<feature type="domain" description="ABC transporter" evidence="9">
    <location>
        <begin position="1"/>
        <end position="186"/>
    </location>
</feature>
<dbReference type="PANTHER" id="PTHR43394:SF1">
    <property type="entry name" value="ATP-BINDING CASSETTE SUB-FAMILY B MEMBER 10, MITOCHONDRIAL"/>
    <property type="match status" value="1"/>
</dbReference>
<evidence type="ECO:0000256" key="7">
    <source>
        <dbReference type="ARBA" id="ARBA00022989"/>
    </source>
</evidence>
<proteinExistence type="predicted"/>
<keyword evidence="7" id="KW-1133">Transmembrane helix</keyword>
<evidence type="ECO:0000256" key="6">
    <source>
        <dbReference type="ARBA" id="ARBA00022840"/>
    </source>
</evidence>
<dbReference type="PROSITE" id="PS00211">
    <property type="entry name" value="ABC_TRANSPORTER_1"/>
    <property type="match status" value="1"/>
</dbReference>
<evidence type="ECO:0000256" key="4">
    <source>
        <dbReference type="ARBA" id="ARBA00022692"/>
    </source>
</evidence>
<evidence type="ECO:0000256" key="8">
    <source>
        <dbReference type="ARBA" id="ARBA00023136"/>
    </source>
</evidence>
<name>A0A382XLH2_9ZZZZ</name>
<accession>A0A382XLH2</accession>
<feature type="non-terminal residue" evidence="10">
    <location>
        <position position="1"/>
    </location>
</feature>
<dbReference type="AlphaFoldDB" id="A0A382XLH2"/>
<dbReference type="GO" id="GO:0090374">
    <property type="term" value="P:oligopeptide export from mitochondrion"/>
    <property type="evidence" value="ECO:0007669"/>
    <property type="project" value="TreeGrafter"/>
</dbReference>
<sequence>FYDVSNGCIYIDGVDIREIEIEKLRSFMGIVSQDTILFNDTVSNNICYGKPDTDIEKIRLAADAANSMEFIENLPRGFDTIIGEKGIRLSGGQKQRISIARAILKNPEILILDEATSALDTESERKVQEAIDNLVKDRTVIVIAHRLSTITKANRIMVLDEGTLVEFGTHTELLAKNGKYKKLYDIQFGEDAT</sequence>
<dbReference type="InterPro" id="IPR017871">
    <property type="entry name" value="ABC_transporter-like_CS"/>
</dbReference>
<dbReference type="EMBL" id="UINC01168775">
    <property type="protein sequence ID" value="SVD71976.1"/>
    <property type="molecule type" value="Genomic_DNA"/>
</dbReference>
<organism evidence="10">
    <name type="scientific">marine metagenome</name>
    <dbReference type="NCBI Taxonomy" id="408172"/>
    <lineage>
        <taxon>unclassified sequences</taxon>
        <taxon>metagenomes</taxon>
        <taxon>ecological metagenomes</taxon>
    </lineage>
</organism>
<reference evidence="10" key="1">
    <citation type="submission" date="2018-05" db="EMBL/GenBank/DDBJ databases">
        <authorList>
            <person name="Lanie J.A."/>
            <person name="Ng W.-L."/>
            <person name="Kazmierczak K.M."/>
            <person name="Andrzejewski T.M."/>
            <person name="Davidsen T.M."/>
            <person name="Wayne K.J."/>
            <person name="Tettelin H."/>
            <person name="Glass J.I."/>
            <person name="Rusch D."/>
            <person name="Podicherti R."/>
            <person name="Tsui H.-C.T."/>
            <person name="Winkler M.E."/>
        </authorList>
    </citation>
    <scope>NUCLEOTIDE SEQUENCE</scope>
</reference>
<dbReference type="GO" id="GO:0015421">
    <property type="term" value="F:ABC-type oligopeptide transporter activity"/>
    <property type="evidence" value="ECO:0007669"/>
    <property type="project" value="TreeGrafter"/>
</dbReference>
<evidence type="ECO:0000259" key="9">
    <source>
        <dbReference type="PROSITE" id="PS50893"/>
    </source>
</evidence>
<evidence type="ECO:0000256" key="2">
    <source>
        <dbReference type="ARBA" id="ARBA00022448"/>
    </source>
</evidence>
<dbReference type="PROSITE" id="PS50893">
    <property type="entry name" value="ABC_TRANSPORTER_2"/>
    <property type="match status" value="1"/>
</dbReference>
<gene>
    <name evidence="10" type="ORF">METZ01_LOCUS424830</name>
</gene>
<keyword evidence="8" id="KW-0472">Membrane</keyword>